<comment type="subcellular location">
    <subcellularLocation>
        <location evidence="1">Periplasm</location>
    </subcellularLocation>
</comment>
<dbReference type="GO" id="GO:0030288">
    <property type="term" value="C:outer membrane-bounded periplasmic space"/>
    <property type="evidence" value="ECO:0007669"/>
    <property type="project" value="TreeGrafter"/>
</dbReference>
<comment type="similarity">
    <text evidence="2">Belongs to the bacterial solute-binding protein 2 family.</text>
</comment>
<dbReference type="AlphaFoldDB" id="A0A927D8V9"/>
<evidence type="ECO:0000313" key="10">
    <source>
        <dbReference type="EMBL" id="MBD3700791.1"/>
    </source>
</evidence>
<feature type="domain" description="Periplasmic binding protein" evidence="9">
    <location>
        <begin position="31"/>
        <end position="240"/>
    </location>
</feature>
<evidence type="ECO:0000256" key="2">
    <source>
        <dbReference type="ARBA" id="ARBA00007639"/>
    </source>
</evidence>
<evidence type="ECO:0000256" key="1">
    <source>
        <dbReference type="ARBA" id="ARBA00004418"/>
    </source>
</evidence>
<dbReference type="PANTHER" id="PTHR30036">
    <property type="entry name" value="D-XYLOSE-BINDING PERIPLASMIC PROTEIN"/>
    <property type="match status" value="1"/>
</dbReference>
<dbReference type="Proteomes" id="UP000631473">
    <property type="component" value="Unassembled WGS sequence"/>
</dbReference>
<dbReference type="EMBL" id="JACXTI010000002">
    <property type="protein sequence ID" value="MBD3700791.1"/>
    <property type="molecule type" value="Genomic_DNA"/>
</dbReference>
<evidence type="ECO:0000256" key="6">
    <source>
        <dbReference type="ARBA" id="ARBA00022764"/>
    </source>
</evidence>
<comment type="caution">
    <text evidence="10">The sequence shown here is derived from an EMBL/GenBank/DDBJ whole genome shotgun (WGS) entry which is preliminary data.</text>
</comment>
<evidence type="ECO:0000313" key="11">
    <source>
        <dbReference type="Proteomes" id="UP000631473"/>
    </source>
</evidence>
<dbReference type="InterPro" id="IPR025997">
    <property type="entry name" value="SBP_2_dom"/>
</dbReference>
<proteinExistence type="inferred from homology"/>
<evidence type="ECO:0000256" key="8">
    <source>
        <dbReference type="ARBA" id="ARBA00071234"/>
    </source>
</evidence>
<evidence type="ECO:0000259" key="9">
    <source>
        <dbReference type="Pfam" id="PF13407"/>
    </source>
</evidence>
<gene>
    <name evidence="10" type="ORF">IE991_08270</name>
</gene>
<dbReference type="SUPFAM" id="SSF53822">
    <property type="entry name" value="Periplasmic binding protein-like I"/>
    <property type="match status" value="1"/>
</dbReference>
<evidence type="ECO:0000256" key="4">
    <source>
        <dbReference type="ARBA" id="ARBA00022597"/>
    </source>
</evidence>
<dbReference type="GO" id="GO:0030246">
    <property type="term" value="F:carbohydrate binding"/>
    <property type="evidence" value="ECO:0007669"/>
    <property type="project" value="TreeGrafter"/>
</dbReference>
<dbReference type="FunFam" id="3.40.50.2300:FF:000078">
    <property type="entry name" value="D-xylose ABC transporter substrate-binding protein"/>
    <property type="match status" value="1"/>
</dbReference>
<evidence type="ECO:0000256" key="3">
    <source>
        <dbReference type="ARBA" id="ARBA00022448"/>
    </source>
</evidence>
<comment type="function">
    <text evidence="7">Involved in the high-affinity D-xylose membrane transport system. Binds with high affinity to xylose.</text>
</comment>
<dbReference type="PANTHER" id="PTHR30036:SF1">
    <property type="entry name" value="D-XYLOSE-BINDING PERIPLASMIC PROTEIN"/>
    <property type="match status" value="1"/>
</dbReference>
<accession>A0A927D8V9</accession>
<dbReference type="InterPro" id="IPR050555">
    <property type="entry name" value="Bact_Solute-Bind_Prot2"/>
</dbReference>
<dbReference type="Pfam" id="PF13407">
    <property type="entry name" value="Peripla_BP_4"/>
    <property type="match status" value="1"/>
</dbReference>
<name>A0A927D8V9_KLEPN</name>
<dbReference type="Gene3D" id="3.40.50.2300">
    <property type="match status" value="2"/>
</dbReference>
<organism evidence="10 11">
    <name type="scientific">Klebsiella pneumoniae</name>
    <dbReference type="NCBI Taxonomy" id="573"/>
    <lineage>
        <taxon>Bacteria</taxon>
        <taxon>Pseudomonadati</taxon>
        <taxon>Pseudomonadota</taxon>
        <taxon>Gammaproteobacteria</taxon>
        <taxon>Enterobacterales</taxon>
        <taxon>Enterobacteriaceae</taxon>
        <taxon>Klebsiella/Raoultella group</taxon>
        <taxon>Klebsiella</taxon>
        <taxon>Klebsiella pneumoniae complex</taxon>
    </lineage>
</organism>
<keyword evidence="6" id="KW-0574">Periplasm</keyword>
<keyword evidence="4" id="KW-0762">Sugar transport</keyword>
<evidence type="ECO:0000256" key="7">
    <source>
        <dbReference type="ARBA" id="ARBA00054884"/>
    </source>
</evidence>
<protein>
    <recommendedName>
        <fullName evidence="8">D-xylose-binding periplasmic protein</fullName>
    </recommendedName>
</protein>
<dbReference type="InterPro" id="IPR028082">
    <property type="entry name" value="Peripla_BP_I"/>
</dbReference>
<reference evidence="10" key="1">
    <citation type="submission" date="2020-07" db="EMBL/GenBank/DDBJ databases">
        <title>Clinical and genomic characterization of carbapenemase-producing Enterobacterales causing secondary infections during the COVID-19 crisis at a New York City hospital.</title>
        <authorList>
            <person name="Gomez-Simmonds A."/>
            <person name="Annavajhala M.K."/>
            <person name="Uhlemann A.-C."/>
        </authorList>
    </citation>
    <scope>NUCLEOTIDE SEQUENCE</scope>
    <source>
        <strain evidence="10">NK1597</strain>
    </source>
</reference>
<sequence>MRQLPPARQHGGMAKEVKIGMAIDDLRLERWQKDRDIFVNKAESLGAKVFVQSANGNEETQMSQIENMINRGVDVLVIIPYNGRGTPVTLLKKPSRKVLKSSAYDRMINNADIDFYISFDNEKVGEMQAQSLVDKVPQGNYFLMGGSPVDNNAKLFRAGQMKVLKPYVDDGKIKIVGDQWVDGWLPENALKIMENALTANNNKIDAVVASNDATAGGAIQALTARGLAGKVAISGQDADRRA</sequence>
<dbReference type="GO" id="GO:0055085">
    <property type="term" value="P:transmembrane transport"/>
    <property type="evidence" value="ECO:0007669"/>
    <property type="project" value="UniProtKB-ARBA"/>
</dbReference>
<keyword evidence="5" id="KW-0732">Signal</keyword>
<keyword evidence="3" id="KW-0813">Transport</keyword>
<evidence type="ECO:0000256" key="5">
    <source>
        <dbReference type="ARBA" id="ARBA00022729"/>
    </source>
</evidence>